<reference evidence="2" key="1">
    <citation type="journal article" date="2021" name="PeerJ">
        <title>Extensive microbial diversity within the chicken gut microbiome revealed by metagenomics and culture.</title>
        <authorList>
            <person name="Gilroy R."/>
            <person name="Ravi A."/>
            <person name="Getino M."/>
            <person name="Pursley I."/>
            <person name="Horton D.L."/>
            <person name="Alikhan N.F."/>
            <person name="Baker D."/>
            <person name="Gharbi K."/>
            <person name="Hall N."/>
            <person name="Watson M."/>
            <person name="Adriaenssens E.M."/>
            <person name="Foster-Nyarko E."/>
            <person name="Jarju S."/>
            <person name="Secka A."/>
            <person name="Antonio M."/>
            <person name="Oren A."/>
            <person name="Chaudhuri R.R."/>
            <person name="La Ragione R."/>
            <person name="Hildebrand F."/>
            <person name="Pallen M.J."/>
        </authorList>
    </citation>
    <scope>NUCLEOTIDE SEQUENCE</scope>
    <source>
        <strain evidence="2">CHK188-16595</strain>
    </source>
</reference>
<accession>A0A9D2MIL5</accession>
<reference evidence="2" key="2">
    <citation type="submission" date="2021-04" db="EMBL/GenBank/DDBJ databases">
        <authorList>
            <person name="Gilroy R."/>
        </authorList>
    </citation>
    <scope>NUCLEOTIDE SEQUENCE</scope>
    <source>
        <strain evidence="2">CHK188-16595</strain>
    </source>
</reference>
<evidence type="ECO:0000313" key="2">
    <source>
        <dbReference type="EMBL" id="HJB74753.1"/>
    </source>
</evidence>
<name>A0A9D2MIL5_9FIRM</name>
<keyword evidence="1" id="KW-1133">Transmembrane helix</keyword>
<feature type="transmembrane region" description="Helical" evidence="1">
    <location>
        <begin position="7"/>
        <end position="28"/>
    </location>
</feature>
<proteinExistence type="predicted"/>
<keyword evidence="1" id="KW-0812">Transmembrane</keyword>
<keyword evidence="1" id="KW-0472">Membrane</keyword>
<gene>
    <name evidence="2" type="ORF">IAA37_03670</name>
</gene>
<evidence type="ECO:0000256" key="1">
    <source>
        <dbReference type="SAM" id="Phobius"/>
    </source>
</evidence>
<comment type="caution">
    <text evidence="2">The sequence shown here is derived from an EMBL/GenBank/DDBJ whole genome shotgun (WGS) entry which is preliminary data.</text>
</comment>
<dbReference type="AlphaFoldDB" id="A0A9D2MIL5"/>
<protein>
    <submittedName>
        <fullName evidence="2">Uncharacterized protein</fullName>
    </submittedName>
</protein>
<dbReference type="EMBL" id="DWXN01000008">
    <property type="protein sequence ID" value="HJB74753.1"/>
    <property type="molecule type" value="Genomic_DNA"/>
</dbReference>
<evidence type="ECO:0000313" key="3">
    <source>
        <dbReference type="Proteomes" id="UP000823877"/>
    </source>
</evidence>
<sequence length="296" mass="32821">MNRKRGVAGIWILAAVLIVLTAAGVFYYNKVYKPSLEQATAQSTSYNVNGQGPQKTGKRTLIAENDGVSVYKDGDYAIIVHGDTEAEFADWNENFGSTNTRVYLQDFDQNGRSDIILLDEETPAGSNETQPLYGLYVLTPSESGGKDPYTVHYTNAENWLAYFNGIVTCYLSRPQAYPNLLQFVMDYSTTNVQFDAQTGLALPEFRAYYTNAPRAQDGNYADVDSIRLDPAMISYDEDENVAHAQIPVYALYKNADEQQIGNITVGIELRNDTLSIRAKSVVYAPLEELAAAAPQR</sequence>
<dbReference type="Proteomes" id="UP000823877">
    <property type="component" value="Unassembled WGS sequence"/>
</dbReference>
<organism evidence="2 3">
    <name type="scientific">Candidatus Eubacterium faecale</name>
    <dbReference type="NCBI Taxonomy" id="2838568"/>
    <lineage>
        <taxon>Bacteria</taxon>
        <taxon>Bacillati</taxon>
        <taxon>Bacillota</taxon>
        <taxon>Clostridia</taxon>
        <taxon>Eubacteriales</taxon>
        <taxon>Eubacteriaceae</taxon>
        <taxon>Eubacterium</taxon>
    </lineage>
</organism>